<dbReference type="SMART" id="SM00360">
    <property type="entry name" value="RRM"/>
    <property type="match status" value="4"/>
</dbReference>
<dbReference type="PANTHER" id="PTHR23236">
    <property type="entry name" value="EUKARYOTIC TRANSLATION INITIATION FACTOR 4B/4H"/>
    <property type="match status" value="1"/>
</dbReference>
<feature type="compositionally biased region" description="Low complexity" evidence="4">
    <location>
        <begin position="488"/>
        <end position="510"/>
    </location>
</feature>
<feature type="domain" description="RRM" evidence="5">
    <location>
        <begin position="241"/>
        <end position="314"/>
    </location>
</feature>
<dbReference type="InterPro" id="IPR000504">
    <property type="entry name" value="RRM_dom"/>
</dbReference>
<accession>A0A0M4EP54</accession>
<dbReference type="Gene3D" id="3.30.70.330">
    <property type="match status" value="4"/>
</dbReference>
<name>A0A0M4EP54_DROBS</name>
<feature type="domain" description="RRM" evidence="5">
    <location>
        <begin position="158"/>
        <end position="234"/>
    </location>
</feature>
<dbReference type="CDD" id="cd00590">
    <property type="entry name" value="RRM_SF"/>
    <property type="match status" value="2"/>
</dbReference>
<dbReference type="PANTHER" id="PTHR23236:SF119">
    <property type="entry name" value="NUCLEAR RNA-BINDING PROTEIN SART-3"/>
    <property type="match status" value="1"/>
</dbReference>
<dbReference type="InterPro" id="IPR035979">
    <property type="entry name" value="RBD_domain_sf"/>
</dbReference>
<dbReference type="SMR" id="A0A0M4EP54"/>
<evidence type="ECO:0000313" key="7">
    <source>
        <dbReference type="Proteomes" id="UP000494163"/>
    </source>
</evidence>
<dbReference type="STRING" id="30019.A0A0M4EP54"/>
<dbReference type="AlphaFoldDB" id="A0A0M4EP54"/>
<dbReference type="OMA" id="DDGFCKS"/>
<evidence type="ECO:0000256" key="3">
    <source>
        <dbReference type="PROSITE-ProRule" id="PRU00176"/>
    </source>
</evidence>
<protein>
    <submittedName>
        <fullName evidence="6">Mod</fullName>
    </submittedName>
</protein>
<evidence type="ECO:0000256" key="1">
    <source>
        <dbReference type="ARBA" id="ARBA00022737"/>
    </source>
</evidence>
<evidence type="ECO:0000256" key="2">
    <source>
        <dbReference type="ARBA" id="ARBA00022884"/>
    </source>
</evidence>
<reference evidence="6 7" key="1">
    <citation type="submission" date="2015-08" db="EMBL/GenBank/DDBJ databases">
        <title>Ancestral chromatin configuration constrains chromatin evolution on differentiating sex chromosomes in Drosophila.</title>
        <authorList>
            <person name="Zhou Q."/>
            <person name="Bachtrog D."/>
        </authorList>
    </citation>
    <scope>NUCLEOTIDE SEQUENCE [LARGE SCALE GENOMIC DNA]</scope>
    <source>
        <tissue evidence="6">Whole larvae</tissue>
    </source>
</reference>
<keyword evidence="2 3" id="KW-0694">RNA-binding</keyword>
<sequence length="552" mass="60741">MALKKAAKKPAAAENNKKRGPKAKQAEEKPKKVVEPSDEESEDEENGINFDDGSDSEPETAADFVDSEAEEDSDEDDDEEDEAAADSDDGPEPGEVSTNSAKQAEDSDEDEEEDDDDDDEKPVEAPIAKQGKEKKAAKEGGIPKIKVGRIPQGTPKERIVFLNALPQGYKHVDLVEMLSKFGPIEIINRIKAKTGGNNAMVAFETEAGASAALAAKGKAVLLKGEPVTISRPLDKDETNARTVQLGLFSPETTKEELIAHFEDCGEVEAVTFSHNKLKPMAYLRFKSADAVAKAFKLNGSELKSRFITVREGKYNSRQYKNPERTLLVSNTGKHESYKMDVVEKIFKKHGKISDIDIVCTQNILAFVTYETAEETSAALKKLEGKTVDGLEIKLTRYNFSSSPLSILVTNLAKGVDEAELREIFSQAGEIENVNMLIFKAVIKFATEEGYCKSFLSNERYVKGQPIFVEPNSMLKHKILSTKAKKPQRGPQPAAPRGQGHAAHAGAPGQKFQKFGMHTQHNNNKRPFNNNGPANKRPAQKTNDAPFYKMRKV</sequence>
<dbReference type="InterPro" id="IPR012677">
    <property type="entry name" value="Nucleotide-bd_a/b_plait_sf"/>
</dbReference>
<dbReference type="SUPFAM" id="SSF54928">
    <property type="entry name" value="RNA-binding domain, RBD"/>
    <property type="match status" value="3"/>
</dbReference>
<dbReference type="Proteomes" id="UP000494163">
    <property type="component" value="Chromosome 3R"/>
</dbReference>
<feature type="compositionally biased region" description="Basic and acidic residues" evidence="4">
    <location>
        <begin position="24"/>
        <end position="35"/>
    </location>
</feature>
<proteinExistence type="predicted"/>
<feature type="compositionally biased region" description="Low complexity" evidence="4">
    <location>
        <begin position="524"/>
        <end position="534"/>
    </location>
</feature>
<feature type="domain" description="RRM" evidence="5">
    <location>
        <begin position="404"/>
        <end position="473"/>
    </location>
</feature>
<evidence type="ECO:0000256" key="4">
    <source>
        <dbReference type="SAM" id="MobiDB-lite"/>
    </source>
</evidence>
<dbReference type="EMBL" id="CP012526">
    <property type="protein sequence ID" value="ALC46576.1"/>
    <property type="molecule type" value="Genomic_DNA"/>
</dbReference>
<organism evidence="6 7">
    <name type="scientific">Drosophila busckii</name>
    <name type="common">Fruit fly</name>
    <dbReference type="NCBI Taxonomy" id="30019"/>
    <lineage>
        <taxon>Eukaryota</taxon>
        <taxon>Metazoa</taxon>
        <taxon>Ecdysozoa</taxon>
        <taxon>Arthropoda</taxon>
        <taxon>Hexapoda</taxon>
        <taxon>Insecta</taxon>
        <taxon>Pterygota</taxon>
        <taxon>Neoptera</taxon>
        <taxon>Endopterygota</taxon>
        <taxon>Diptera</taxon>
        <taxon>Brachycera</taxon>
        <taxon>Muscomorpha</taxon>
        <taxon>Ephydroidea</taxon>
        <taxon>Drosophilidae</taxon>
        <taxon>Drosophila</taxon>
    </lineage>
</organism>
<feature type="compositionally biased region" description="Acidic residues" evidence="4">
    <location>
        <begin position="36"/>
        <end position="92"/>
    </location>
</feature>
<dbReference type="GO" id="GO:0003723">
    <property type="term" value="F:RNA binding"/>
    <property type="evidence" value="ECO:0007669"/>
    <property type="project" value="UniProtKB-UniRule"/>
</dbReference>
<feature type="region of interest" description="Disordered" evidence="4">
    <location>
        <begin position="481"/>
        <end position="552"/>
    </location>
</feature>
<gene>
    <name evidence="6" type="ORF">Dbus_chr3Rg1326</name>
</gene>
<feature type="compositionally biased region" description="Acidic residues" evidence="4">
    <location>
        <begin position="106"/>
        <end position="121"/>
    </location>
</feature>
<evidence type="ECO:0000259" key="5">
    <source>
        <dbReference type="PROSITE" id="PS50102"/>
    </source>
</evidence>
<dbReference type="Pfam" id="PF00076">
    <property type="entry name" value="RRM_1"/>
    <property type="match status" value="4"/>
</dbReference>
<evidence type="ECO:0000313" key="6">
    <source>
        <dbReference type="EMBL" id="ALC46576.1"/>
    </source>
</evidence>
<dbReference type="PROSITE" id="PS50102">
    <property type="entry name" value="RRM"/>
    <property type="match status" value="4"/>
</dbReference>
<keyword evidence="1" id="KW-0677">Repeat</keyword>
<feature type="region of interest" description="Disordered" evidence="4">
    <location>
        <begin position="1"/>
        <end position="140"/>
    </location>
</feature>
<keyword evidence="7" id="KW-1185">Reference proteome</keyword>
<feature type="domain" description="RRM" evidence="5">
    <location>
        <begin position="324"/>
        <end position="399"/>
    </location>
</feature>